<feature type="chain" id="PRO_5046833416" description="Chaperone of endosialidase" evidence="1">
    <location>
        <begin position="20"/>
        <end position="361"/>
    </location>
</feature>
<gene>
    <name evidence="2" type="ORF">ACFSAH_17540</name>
</gene>
<keyword evidence="1" id="KW-0732">Signal</keyword>
<keyword evidence="3" id="KW-1185">Reference proteome</keyword>
<organism evidence="2 3">
    <name type="scientific">Pseudopedobacter beijingensis</name>
    <dbReference type="NCBI Taxonomy" id="1207056"/>
    <lineage>
        <taxon>Bacteria</taxon>
        <taxon>Pseudomonadati</taxon>
        <taxon>Bacteroidota</taxon>
        <taxon>Sphingobacteriia</taxon>
        <taxon>Sphingobacteriales</taxon>
        <taxon>Sphingobacteriaceae</taxon>
        <taxon>Pseudopedobacter</taxon>
    </lineage>
</organism>
<evidence type="ECO:0008006" key="4">
    <source>
        <dbReference type="Google" id="ProtNLM"/>
    </source>
</evidence>
<sequence>MRKNLLILLTIALGVEVYAQSALTIPDTRNIATTPSSYEASFEPHFKNGTVIGLPKVDSNPYYTIIGLRGWINDNSGGKAHELAFSNNGEIFFRSGYSPDWESWKKLLVQDANGNVGIGTQSPTSPLYVSGGEPMYSGWNRTMTLKSVYPVLTFNSNDLKWAGIGYDFGSRLTFWVGSDSDNISYGGKAAFSIGNNGESFLTDHMNLKSDNQEIRFYRNSGVYGYVWSSGLGMHFGKGNSDNSITVDNNGNTGIGTNTPQEKLSVNGKIRAKEIKVETANWPDYVFDENYQLPDLKETESFIKINKHLSGIPSAKEVEEHGVSLGEMNAKLLKKVEELTLYVIELKKENELIKGQLPKTIK</sequence>
<dbReference type="RefSeq" id="WP_379664049.1">
    <property type="nucleotide sequence ID" value="NZ_JBHUDG010000049.1"/>
</dbReference>
<reference evidence="3" key="1">
    <citation type="journal article" date="2019" name="Int. J. Syst. Evol. Microbiol.">
        <title>The Global Catalogue of Microorganisms (GCM) 10K type strain sequencing project: providing services to taxonomists for standard genome sequencing and annotation.</title>
        <authorList>
            <consortium name="The Broad Institute Genomics Platform"/>
            <consortium name="The Broad Institute Genome Sequencing Center for Infectious Disease"/>
            <person name="Wu L."/>
            <person name="Ma J."/>
        </authorList>
    </citation>
    <scope>NUCLEOTIDE SEQUENCE [LARGE SCALE GENOMIC DNA]</scope>
    <source>
        <strain evidence="3">CCUG 53762</strain>
    </source>
</reference>
<name>A0ABW4IG08_9SPHI</name>
<comment type="caution">
    <text evidence="2">The sequence shown here is derived from an EMBL/GenBank/DDBJ whole genome shotgun (WGS) entry which is preliminary data.</text>
</comment>
<accession>A0ABW4IG08</accession>
<proteinExistence type="predicted"/>
<evidence type="ECO:0000313" key="2">
    <source>
        <dbReference type="EMBL" id="MFD1631681.1"/>
    </source>
</evidence>
<protein>
    <recommendedName>
        <fullName evidence="4">Chaperone of endosialidase</fullName>
    </recommendedName>
</protein>
<evidence type="ECO:0000256" key="1">
    <source>
        <dbReference type="SAM" id="SignalP"/>
    </source>
</evidence>
<dbReference type="Proteomes" id="UP001597118">
    <property type="component" value="Unassembled WGS sequence"/>
</dbReference>
<dbReference type="EMBL" id="JBHUDG010000049">
    <property type="protein sequence ID" value="MFD1631681.1"/>
    <property type="molecule type" value="Genomic_DNA"/>
</dbReference>
<feature type="signal peptide" evidence="1">
    <location>
        <begin position="1"/>
        <end position="19"/>
    </location>
</feature>
<evidence type="ECO:0000313" key="3">
    <source>
        <dbReference type="Proteomes" id="UP001597118"/>
    </source>
</evidence>